<keyword evidence="2" id="KW-1185">Reference proteome</keyword>
<dbReference type="HOGENOM" id="CLU_3260223_0_0_10"/>
<dbReference type="EMBL" id="CP001650">
    <property type="protein sequence ID" value="ADF53758.1"/>
    <property type="molecule type" value="Genomic_DNA"/>
</dbReference>
<dbReference type="KEGG" id="zpr:ZPR_3442"/>
<reference evidence="1 2" key="1">
    <citation type="journal article" date="2010" name="BMC Genomics">
        <title>The complete genome of Zunongwangia profunda SM-A87 reveals its adaptation to the deep-sea environment and ecological role in sedimentary organic nitrogen degradation.</title>
        <authorList>
            <person name="Qin Q.L."/>
            <person name="Zhang X.Y."/>
            <person name="Wang X.M."/>
            <person name="Liu G.M."/>
            <person name="Chen X.L."/>
            <person name="Xie B.B."/>
            <person name="Dang H.Y."/>
            <person name="Zhou B.C."/>
            <person name="Yu J."/>
            <person name="Zhang Y.Z."/>
        </authorList>
    </citation>
    <scope>NUCLEOTIDE SEQUENCE [LARGE SCALE GENOMIC DNA]</scope>
    <source>
        <strain evidence="2">DSM 18752 / CCTCC AB 206139 / SM-A87</strain>
    </source>
</reference>
<accession>D5BJR0</accession>
<sequence length="42" mass="4364">MGAVNPILYSVGWEKPKGFGNIVTIAISAIGSRHAPTPLSRG</sequence>
<dbReference type="Proteomes" id="UP000001654">
    <property type="component" value="Chromosome"/>
</dbReference>
<name>D5BJR0_ZUNPS</name>
<gene>
    <name evidence="1" type="ordered locus">ZPR_3442</name>
</gene>
<evidence type="ECO:0000313" key="2">
    <source>
        <dbReference type="Proteomes" id="UP000001654"/>
    </source>
</evidence>
<evidence type="ECO:0000313" key="1">
    <source>
        <dbReference type="EMBL" id="ADF53758.1"/>
    </source>
</evidence>
<dbReference type="AlphaFoldDB" id="D5BJR0"/>
<proteinExistence type="predicted"/>
<protein>
    <submittedName>
        <fullName evidence="1">Uncharacterized protein</fullName>
    </submittedName>
</protein>
<organism evidence="1 2">
    <name type="scientific">Zunongwangia profunda (strain DSM 18752 / CCTCC AB 206139 / SM-A87)</name>
    <name type="common">Wangia profunda</name>
    <dbReference type="NCBI Taxonomy" id="655815"/>
    <lineage>
        <taxon>Bacteria</taxon>
        <taxon>Pseudomonadati</taxon>
        <taxon>Bacteroidota</taxon>
        <taxon>Flavobacteriia</taxon>
        <taxon>Flavobacteriales</taxon>
        <taxon>Flavobacteriaceae</taxon>
        <taxon>Zunongwangia</taxon>
    </lineage>
</organism>